<dbReference type="RefSeq" id="WP_125312841.1">
    <property type="nucleotide sequence ID" value="NZ_RSEC01000058.1"/>
</dbReference>
<keyword evidence="1" id="KW-0472">Membrane</keyword>
<proteinExistence type="predicted"/>
<feature type="transmembrane region" description="Helical" evidence="1">
    <location>
        <begin position="82"/>
        <end position="101"/>
    </location>
</feature>
<accession>A0A3R9ENY1</accession>
<protein>
    <recommendedName>
        <fullName evidence="4">DUF2637 domain-containing protein</fullName>
    </recommendedName>
</protein>
<evidence type="ECO:0000313" key="3">
    <source>
        <dbReference type="Proteomes" id="UP000267081"/>
    </source>
</evidence>
<dbReference type="Proteomes" id="UP000267081">
    <property type="component" value="Unassembled WGS sequence"/>
</dbReference>
<comment type="caution">
    <text evidence="2">The sequence shown here is derived from an EMBL/GenBank/DDBJ whole genome shotgun (WGS) entry which is preliminary data.</text>
</comment>
<feature type="transmembrane region" description="Helical" evidence="1">
    <location>
        <begin position="40"/>
        <end position="61"/>
    </location>
</feature>
<sequence length="228" mass="23906">MNANSQAVARFVTTTMGLVIGLTFLFGFGNVLNLALKLQVPVFVAPLVAPAVDLTVLGLLVGTRHLALSGAGDDVLRSARRLLLAASAVTLLLNVADPVFAGQWGKAAFDSVGPLLLIGWAEAGPGLLRALAAASADLRSTPVVGSSPRNLVSGSLEQEAPEARGGADLRGELIERARQADAEHWRRYRRPISAENLRKQLRVGAVTSRDLVAVVRLENAPAGATCHP</sequence>
<keyword evidence="3" id="KW-1185">Reference proteome</keyword>
<organism evidence="2 3">
    <name type="scientific">Amycolatopsis eburnea</name>
    <dbReference type="NCBI Taxonomy" id="2267691"/>
    <lineage>
        <taxon>Bacteria</taxon>
        <taxon>Bacillati</taxon>
        <taxon>Actinomycetota</taxon>
        <taxon>Actinomycetes</taxon>
        <taxon>Pseudonocardiales</taxon>
        <taxon>Pseudonocardiaceae</taxon>
        <taxon>Amycolatopsis</taxon>
    </lineage>
</organism>
<evidence type="ECO:0000256" key="1">
    <source>
        <dbReference type="SAM" id="Phobius"/>
    </source>
</evidence>
<dbReference type="EMBL" id="RSEC01000058">
    <property type="protein sequence ID" value="RSD13554.1"/>
    <property type="molecule type" value="Genomic_DNA"/>
</dbReference>
<name>A0A3R9ENY1_9PSEU</name>
<feature type="transmembrane region" description="Helical" evidence="1">
    <location>
        <begin position="7"/>
        <end position="28"/>
    </location>
</feature>
<keyword evidence="1" id="KW-1133">Transmembrane helix</keyword>
<reference evidence="2 3" key="1">
    <citation type="submission" date="2018-12" db="EMBL/GenBank/DDBJ databases">
        <title>Amycolatopsis eburnea sp. nov. actinomycete associate with arbuscular mycorrhiza fungal spore.</title>
        <authorList>
            <person name="Lumyong S."/>
            <person name="Chaiya L."/>
        </authorList>
    </citation>
    <scope>NUCLEOTIDE SEQUENCE [LARGE SCALE GENOMIC DNA]</scope>
    <source>
        <strain evidence="2 3">GLM-1</strain>
    </source>
</reference>
<keyword evidence="1" id="KW-0812">Transmembrane</keyword>
<evidence type="ECO:0000313" key="2">
    <source>
        <dbReference type="EMBL" id="RSD13554.1"/>
    </source>
</evidence>
<evidence type="ECO:0008006" key="4">
    <source>
        <dbReference type="Google" id="ProtNLM"/>
    </source>
</evidence>
<dbReference type="AlphaFoldDB" id="A0A3R9ENY1"/>
<gene>
    <name evidence="2" type="ORF">EIY87_27995</name>
</gene>
<dbReference type="OrthoDB" id="4330798at2"/>